<evidence type="ECO:0000313" key="2">
    <source>
        <dbReference type="EMBL" id="MEQ2203044.1"/>
    </source>
</evidence>
<keyword evidence="1" id="KW-1133">Transmembrane helix</keyword>
<evidence type="ECO:0008006" key="4">
    <source>
        <dbReference type="Google" id="ProtNLM"/>
    </source>
</evidence>
<comment type="caution">
    <text evidence="2">The sequence shown here is derived from an EMBL/GenBank/DDBJ whole genome shotgun (WGS) entry which is preliminary data.</text>
</comment>
<keyword evidence="1" id="KW-0812">Transmembrane</keyword>
<keyword evidence="3" id="KW-1185">Reference proteome</keyword>
<sequence length="101" mass="11507">VFQGCGQPKLAEISRSVRGASDVLNARFRPYNPEEPPTTAAGTSLDRLRMVWRTMQFSVRFNILYSLFAWSIVLCFLSIACNVLHMVLRVVKGLRQSRVNF</sequence>
<evidence type="ECO:0000313" key="3">
    <source>
        <dbReference type="Proteomes" id="UP001434883"/>
    </source>
</evidence>
<dbReference type="EMBL" id="JAHRIN010034139">
    <property type="protein sequence ID" value="MEQ2203044.1"/>
    <property type="molecule type" value="Genomic_DNA"/>
</dbReference>
<feature type="transmembrane region" description="Helical" evidence="1">
    <location>
        <begin position="63"/>
        <end position="88"/>
    </location>
</feature>
<protein>
    <recommendedName>
        <fullName evidence="4">PRA1 family protein</fullName>
    </recommendedName>
</protein>
<reference evidence="2 3" key="1">
    <citation type="submission" date="2021-06" db="EMBL/GenBank/DDBJ databases">
        <authorList>
            <person name="Palmer J.M."/>
        </authorList>
    </citation>
    <scope>NUCLEOTIDE SEQUENCE [LARGE SCALE GENOMIC DNA]</scope>
    <source>
        <strain evidence="2 3">XC_2019</strain>
        <tissue evidence="2">Muscle</tissue>
    </source>
</reference>
<keyword evidence="1" id="KW-0472">Membrane</keyword>
<dbReference type="Proteomes" id="UP001434883">
    <property type="component" value="Unassembled WGS sequence"/>
</dbReference>
<organism evidence="2 3">
    <name type="scientific">Xenoophorus captivus</name>
    <dbReference type="NCBI Taxonomy" id="1517983"/>
    <lineage>
        <taxon>Eukaryota</taxon>
        <taxon>Metazoa</taxon>
        <taxon>Chordata</taxon>
        <taxon>Craniata</taxon>
        <taxon>Vertebrata</taxon>
        <taxon>Euteleostomi</taxon>
        <taxon>Actinopterygii</taxon>
        <taxon>Neopterygii</taxon>
        <taxon>Teleostei</taxon>
        <taxon>Neoteleostei</taxon>
        <taxon>Acanthomorphata</taxon>
        <taxon>Ovalentaria</taxon>
        <taxon>Atherinomorphae</taxon>
        <taxon>Cyprinodontiformes</taxon>
        <taxon>Goodeidae</taxon>
        <taxon>Xenoophorus</taxon>
    </lineage>
</organism>
<evidence type="ECO:0000256" key="1">
    <source>
        <dbReference type="SAM" id="Phobius"/>
    </source>
</evidence>
<accession>A0ABV0R4I4</accession>
<feature type="non-terminal residue" evidence="2">
    <location>
        <position position="1"/>
    </location>
</feature>
<name>A0ABV0R4I4_9TELE</name>
<gene>
    <name evidence="2" type="ORF">XENOCAPTIV_023325</name>
</gene>
<proteinExistence type="predicted"/>